<keyword evidence="3" id="KW-1185">Reference proteome</keyword>
<accession>A0AAQ4E4P8</accession>
<feature type="compositionally biased region" description="Low complexity" evidence="1">
    <location>
        <begin position="179"/>
        <end position="194"/>
    </location>
</feature>
<dbReference type="AlphaFoldDB" id="A0AAQ4E4P8"/>
<gene>
    <name evidence="2" type="ORF">V5799_013851</name>
</gene>
<feature type="compositionally biased region" description="Polar residues" evidence="1">
    <location>
        <begin position="166"/>
        <end position="178"/>
    </location>
</feature>
<feature type="region of interest" description="Disordered" evidence="1">
    <location>
        <begin position="153"/>
        <end position="194"/>
    </location>
</feature>
<comment type="caution">
    <text evidence="2">The sequence shown here is derived from an EMBL/GenBank/DDBJ whole genome shotgun (WGS) entry which is preliminary data.</text>
</comment>
<protein>
    <submittedName>
        <fullName evidence="2">Uncharacterized protein</fullName>
    </submittedName>
</protein>
<dbReference type="Proteomes" id="UP001321473">
    <property type="component" value="Unassembled WGS sequence"/>
</dbReference>
<proteinExistence type="predicted"/>
<organism evidence="2 3">
    <name type="scientific">Amblyomma americanum</name>
    <name type="common">Lone star tick</name>
    <dbReference type="NCBI Taxonomy" id="6943"/>
    <lineage>
        <taxon>Eukaryota</taxon>
        <taxon>Metazoa</taxon>
        <taxon>Ecdysozoa</taxon>
        <taxon>Arthropoda</taxon>
        <taxon>Chelicerata</taxon>
        <taxon>Arachnida</taxon>
        <taxon>Acari</taxon>
        <taxon>Parasitiformes</taxon>
        <taxon>Ixodida</taxon>
        <taxon>Ixodoidea</taxon>
        <taxon>Ixodidae</taxon>
        <taxon>Amblyomminae</taxon>
        <taxon>Amblyomma</taxon>
    </lineage>
</organism>
<name>A0AAQ4E4P8_AMBAM</name>
<evidence type="ECO:0000313" key="2">
    <source>
        <dbReference type="EMBL" id="KAK8769684.1"/>
    </source>
</evidence>
<reference evidence="2 3" key="1">
    <citation type="journal article" date="2023" name="Arcadia Sci">
        <title>De novo assembly of a long-read Amblyomma americanum tick genome.</title>
        <authorList>
            <person name="Chou S."/>
            <person name="Poskanzer K.E."/>
            <person name="Rollins M."/>
            <person name="Thuy-Boun P.S."/>
        </authorList>
    </citation>
    <scope>NUCLEOTIDE SEQUENCE [LARGE SCALE GENOMIC DNA]</scope>
    <source>
        <strain evidence="2">F_SG_1</strain>
        <tissue evidence="2">Salivary glands</tissue>
    </source>
</reference>
<dbReference type="EMBL" id="JARKHS020022272">
    <property type="protein sequence ID" value="KAK8769684.1"/>
    <property type="molecule type" value="Genomic_DNA"/>
</dbReference>
<sequence>MQDALKGIERYDTVSSMAAAAIVIRDNRSRPGRTLGYRTRRGSHRQVTSICVHFMSMTFSKPAGRSGISFVYNSRQNEMLMRPPPCRSRLQVYRSLVLKVLNLRGQQDTRGAPIVTATGPYCQRRRSPAQTAARCSPRLPDLIPEQNVGTKIVVTQQENTPDKNQNETTTAAPSRGQESSSSPKASVGSGDKKW</sequence>
<evidence type="ECO:0000256" key="1">
    <source>
        <dbReference type="SAM" id="MobiDB-lite"/>
    </source>
</evidence>
<evidence type="ECO:0000313" key="3">
    <source>
        <dbReference type="Proteomes" id="UP001321473"/>
    </source>
</evidence>